<keyword evidence="1 4" id="KW-0349">Heme</keyword>
<evidence type="ECO:0000256" key="2">
    <source>
        <dbReference type="ARBA" id="ARBA00022723"/>
    </source>
</evidence>
<keyword evidence="2 4" id="KW-0479">Metal-binding</keyword>
<organism evidence="6 7">
    <name type="scientific">Gilvimarinus gilvus</name>
    <dbReference type="NCBI Taxonomy" id="3058038"/>
    <lineage>
        <taxon>Bacteria</taxon>
        <taxon>Pseudomonadati</taxon>
        <taxon>Pseudomonadota</taxon>
        <taxon>Gammaproteobacteria</taxon>
        <taxon>Cellvibrionales</taxon>
        <taxon>Cellvibrionaceae</taxon>
        <taxon>Gilvimarinus</taxon>
    </lineage>
</organism>
<feature type="domain" description="Cytochrome c" evidence="5">
    <location>
        <begin position="117"/>
        <end position="214"/>
    </location>
</feature>
<dbReference type="InterPro" id="IPR009056">
    <property type="entry name" value="Cyt_c-like_dom"/>
</dbReference>
<proteinExistence type="predicted"/>
<evidence type="ECO:0000259" key="5">
    <source>
        <dbReference type="PROSITE" id="PS51007"/>
    </source>
</evidence>
<feature type="domain" description="Cytochrome c" evidence="5">
    <location>
        <begin position="346"/>
        <end position="470"/>
    </location>
</feature>
<evidence type="ECO:0000256" key="3">
    <source>
        <dbReference type="ARBA" id="ARBA00023004"/>
    </source>
</evidence>
<dbReference type="InterPro" id="IPR036909">
    <property type="entry name" value="Cyt_c-like_dom_sf"/>
</dbReference>
<keyword evidence="6" id="KW-0575">Peroxidase</keyword>
<reference evidence="6 7" key="1">
    <citation type="submission" date="2023-11" db="EMBL/GenBank/DDBJ databases">
        <title>Gilvimarinus fulvus sp. nov., isolated from the surface of Kelp.</title>
        <authorList>
            <person name="Sun Y.Y."/>
            <person name="Gong Y."/>
            <person name="Du Z.J."/>
        </authorList>
    </citation>
    <scope>NUCLEOTIDE SEQUENCE [LARGE SCALE GENOMIC DNA]</scope>
    <source>
        <strain evidence="6 7">SDUM040013</strain>
    </source>
</reference>
<dbReference type="InterPro" id="IPR051395">
    <property type="entry name" value="Cytochrome_c_Peroxidase/MauG"/>
</dbReference>
<dbReference type="PROSITE" id="PS51007">
    <property type="entry name" value="CYTC"/>
    <property type="match status" value="2"/>
</dbReference>
<name>A0ABU4RUL6_9GAMM</name>
<dbReference type="PROSITE" id="PS51257">
    <property type="entry name" value="PROKAR_LIPOPROTEIN"/>
    <property type="match status" value="1"/>
</dbReference>
<keyword evidence="6" id="KW-0560">Oxidoreductase</keyword>
<keyword evidence="7" id="KW-1185">Reference proteome</keyword>
<evidence type="ECO:0000313" key="7">
    <source>
        <dbReference type="Proteomes" id="UP001273505"/>
    </source>
</evidence>
<sequence>MVVRKYLTAVCMLTLVACQSSDDHLNNPSSETTVNGNDRDYIQTLFYAEQNWSEADRLWFYNTSQGSNLIPLEFFLHLETAHNTELFRAARNMGRYRYLPQNVSQQNPYGLPLGWVANTHEGETYVGLTCAACHTAQVNWQGRSIRIDGGPAMADMDKMLGELEQAIAATLTQTDKWQRFSTALAAIPQAKLRAQVELVYRELAAYNARNRSINKGTEVAYGYARLDAFGRIYNRILSHLTPNANNANSPNAPVSYPFLWDTPQHDFVQWNGVGDNSGHGALGRNTGEVLGVFASFNLRTHNQAAGYPSSIDVANLIALEKHLEKLWSPSWESLAQRELLPPINRELAAAGQTLFHQYQCHTCHQPIQRQNPQRRILAQMSSMQRIGTDPQMAENAFNYSGLSGYFEGQYIDDAAPENGQFKAVAQGLLALRKASSGAIRYALAGQSSRENSAADAGKVQNSTKYLDLTTTNKASPRALLAYKARPLNGIWATAPYLHNGSVPTLYDLLLPACDRPSPHLQCRPNRFSVGSFELDTTLVGFIKHEATTSQELFIFNTQLPGNSNRGHEYAAGVTPVIVTTNSGEIKYTDEGEMLTRTLPALDHEQRLALVEYLKTL</sequence>
<dbReference type="GO" id="GO:0004601">
    <property type="term" value="F:peroxidase activity"/>
    <property type="evidence" value="ECO:0007669"/>
    <property type="project" value="UniProtKB-KW"/>
</dbReference>
<dbReference type="Gene3D" id="1.10.760.10">
    <property type="entry name" value="Cytochrome c-like domain"/>
    <property type="match status" value="1"/>
</dbReference>
<dbReference type="PANTHER" id="PTHR30600">
    <property type="entry name" value="CYTOCHROME C PEROXIDASE-RELATED"/>
    <property type="match status" value="1"/>
</dbReference>
<evidence type="ECO:0000256" key="1">
    <source>
        <dbReference type="ARBA" id="ARBA00022617"/>
    </source>
</evidence>
<comment type="caution">
    <text evidence="6">The sequence shown here is derived from an EMBL/GenBank/DDBJ whole genome shotgun (WGS) entry which is preliminary data.</text>
</comment>
<evidence type="ECO:0000256" key="4">
    <source>
        <dbReference type="PROSITE-ProRule" id="PRU00433"/>
    </source>
</evidence>
<accession>A0ABU4RUL6</accession>
<dbReference type="NCBIfam" id="NF040606">
    <property type="entry name" value="CytoC_perox"/>
    <property type="match status" value="1"/>
</dbReference>
<keyword evidence="3 4" id="KW-0408">Iron</keyword>
<gene>
    <name evidence="6" type="ORF">SCD92_00660</name>
</gene>
<dbReference type="PANTHER" id="PTHR30600:SF9">
    <property type="entry name" value="BLR7738 PROTEIN"/>
    <property type="match status" value="1"/>
</dbReference>
<dbReference type="SUPFAM" id="SSF46626">
    <property type="entry name" value="Cytochrome c"/>
    <property type="match status" value="1"/>
</dbReference>
<dbReference type="Proteomes" id="UP001273505">
    <property type="component" value="Unassembled WGS sequence"/>
</dbReference>
<dbReference type="EMBL" id="JAXAFO010000001">
    <property type="protein sequence ID" value="MDX6847847.1"/>
    <property type="molecule type" value="Genomic_DNA"/>
</dbReference>
<dbReference type="RefSeq" id="WP_302724447.1">
    <property type="nucleotide sequence ID" value="NZ_JAULRU010000797.1"/>
</dbReference>
<protein>
    <submittedName>
        <fullName evidence="6">Di-heme-cytochrome C peroxidase</fullName>
    </submittedName>
</protein>
<evidence type="ECO:0000313" key="6">
    <source>
        <dbReference type="EMBL" id="MDX6847847.1"/>
    </source>
</evidence>
<dbReference type="InterPro" id="IPR047758">
    <property type="entry name" value="CytoC_perox"/>
</dbReference>
<dbReference type="Pfam" id="PF21419">
    <property type="entry name" value="RoxA-like_Cyt-c"/>
    <property type="match status" value="1"/>
</dbReference>